<gene>
    <name evidence="2" type="ORF">DRE_05041</name>
</gene>
<evidence type="ECO:0008006" key="4">
    <source>
        <dbReference type="Google" id="ProtNLM"/>
    </source>
</evidence>
<name>W7HRA4_9PEZI</name>
<feature type="region of interest" description="Disordered" evidence="1">
    <location>
        <begin position="1"/>
        <end position="75"/>
    </location>
</feature>
<reference evidence="2 3" key="1">
    <citation type="submission" date="2013-05" db="EMBL/GenBank/DDBJ databases">
        <title>Drechslerella stenobrocha genome reveals carnivorous origination and mechanical trapping mechanism of predatory fungi.</title>
        <authorList>
            <person name="Liu X."/>
            <person name="Zhang W."/>
            <person name="Liu K."/>
        </authorList>
    </citation>
    <scope>NUCLEOTIDE SEQUENCE [LARGE SCALE GENOMIC DNA]</scope>
    <source>
        <strain evidence="2 3">248</strain>
    </source>
</reference>
<dbReference type="Proteomes" id="UP000024837">
    <property type="component" value="Unassembled WGS sequence"/>
</dbReference>
<feature type="compositionally biased region" description="Basic and acidic residues" evidence="1">
    <location>
        <begin position="25"/>
        <end position="45"/>
    </location>
</feature>
<organism evidence="2 3">
    <name type="scientific">Drechslerella stenobrocha 248</name>
    <dbReference type="NCBI Taxonomy" id="1043628"/>
    <lineage>
        <taxon>Eukaryota</taxon>
        <taxon>Fungi</taxon>
        <taxon>Dikarya</taxon>
        <taxon>Ascomycota</taxon>
        <taxon>Pezizomycotina</taxon>
        <taxon>Orbiliomycetes</taxon>
        <taxon>Orbiliales</taxon>
        <taxon>Orbiliaceae</taxon>
        <taxon>Drechslerella</taxon>
    </lineage>
</organism>
<dbReference type="InterPro" id="IPR014729">
    <property type="entry name" value="Rossmann-like_a/b/a_fold"/>
</dbReference>
<keyword evidence="3" id="KW-1185">Reference proteome</keyword>
<dbReference type="OrthoDB" id="17102at2759"/>
<accession>W7HRA4</accession>
<protein>
    <recommendedName>
        <fullName evidence="4">Cytidyltransferase-like domain-containing protein</fullName>
    </recommendedName>
</protein>
<dbReference type="HOGENOM" id="CLU_2399664_0_0_1"/>
<proteinExistence type="predicted"/>
<dbReference type="Gene3D" id="3.40.50.620">
    <property type="entry name" value="HUPs"/>
    <property type="match status" value="1"/>
</dbReference>
<evidence type="ECO:0000313" key="3">
    <source>
        <dbReference type="Proteomes" id="UP000024837"/>
    </source>
</evidence>
<dbReference type="EMBL" id="KI966424">
    <property type="protein sequence ID" value="EWC45704.1"/>
    <property type="molecule type" value="Genomic_DNA"/>
</dbReference>
<evidence type="ECO:0000313" key="2">
    <source>
        <dbReference type="EMBL" id="EWC45704.1"/>
    </source>
</evidence>
<dbReference type="AlphaFoldDB" id="W7HRA4"/>
<evidence type="ECO:0000256" key="1">
    <source>
        <dbReference type="SAM" id="MobiDB-lite"/>
    </source>
</evidence>
<sequence length="93" mass="10331">MADPEQYNGSTKRQGPEIQDNAGEPDAKKLKEDMSSESDKMDDSTKTAPRVQAMQPPQIDHRLVPNGYSMNPPPSDRAIRVYADGVFDLFHLG</sequence>